<dbReference type="InterPro" id="IPR005031">
    <property type="entry name" value="COQ10_START"/>
</dbReference>
<keyword evidence="5" id="KW-0809">Transit peptide</keyword>
<evidence type="ECO:0000256" key="1">
    <source>
        <dbReference type="ARBA" id="ARBA00004443"/>
    </source>
</evidence>
<dbReference type="PANTHER" id="PTHR12901">
    <property type="entry name" value="SPERM PROTEIN HOMOLOG"/>
    <property type="match status" value="1"/>
</dbReference>
<dbReference type="CDD" id="cd07813">
    <property type="entry name" value="COQ10p_like"/>
    <property type="match status" value="1"/>
</dbReference>
<comment type="similarity">
    <text evidence="2">Belongs to the COQ10 family.</text>
</comment>
<dbReference type="GO" id="GO:0005743">
    <property type="term" value="C:mitochondrial inner membrane"/>
    <property type="evidence" value="ECO:0007669"/>
    <property type="project" value="UniProtKB-SubCell"/>
</dbReference>
<evidence type="ECO:0000256" key="6">
    <source>
        <dbReference type="ARBA" id="ARBA00023128"/>
    </source>
</evidence>
<dbReference type="GO" id="GO:0048039">
    <property type="term" value="F:ubiquinone binding"/>
    <property type="evidence" value="ECO:0007669"/>
    <property type="project" value="InterPro"/>
</dbReference>
<name>A0A9N7Y6W7_PLEPL</name>
<dbReference type="AlphaFoldDB" id="A0A9N7Y6W7"/>
<evidence type="ECO:0000313" key="12">
    <source>
        <dbReference type="Proteomes" id="UP001153269"/>
    </source>
</evidence>
<comment type="subcellular location">
    <subcellularLocation>
        <location evidence="1">Mitochondrion inner membrane</location>
        <topology evidence="1">Peripheral membrane protein</topology>
        <orientation evidence="1">Matrix side</orientation>
    </subcellularLocation>
</comment>
<evidence type="ECO:0000256" key="9">
    <source>
        <dbReference type="SAM" id="MobiDB-lite"/>
    </source>
</evidence>
<dbReference type="InterPro" id="IPR023393">
    <property type="entry name" value="START-like_dom_sf"/>
</dbReference>
<feature type="region of interest" description="Disordered" evidence="9">
    <location>
        <begin position="387"/>
        <end position="410"/>
    </location>
</feature>
<sequence>MRIELRGKLRQATGSTVQTTAIAGGQHKCGLGLSLLLSPYPASELTIPATTVMTTSTPTGPWSRIGLPGSRIGHPELSLSLAPRICPPRPAEAASMAATAAARRLPMGVRTFSDFLQIVTVGSPRSCRAAAPRGCLRQNIRHLSSCGILMTRTPRALCLQEWDTMTAVPQSRNFISFTNKRKEYSERRIIGFSMQEMYDVVANVDEYKLFVPWCKKSQTIMKRAGHCKAQLEVGFPPMVERYTSMITCVRPHLVKAVCTDGKLFNHLETIWRFSPGIPGYPRTCTVDFSISFEFRSLLHSQLATMFFDEVVKQNVTAFERRACKLYGPETRIPRELMFHESPHPRAPGLRRCLDIPAAPGDVRHPTVDLSPKEVLEDTVAPSYILVKRGKEPGGPTPSLEAGHRHHAGGR</sequence>
<reference evidence="11" key="1">
    <citation type="submission" date="2020-03" db="EMBL/GenBank/DDBJ databases">
        <authorList>
            <person name="Weist P."/>
        </authorList>
    </citation>
    <scope>NUCLEOTIDE SEQUENCE</scope>
</reference>
<evidence type="ECO:0000313" key="11">
    <source>
        <dbReference type="EMBL" id="CAB1414842.1"/>
    </source>
</evidence>
<comment type="caution">
    <text evidence="11">The sequence shown here is derived from an EMBL/GenBank/DDBJ whole genome shotgun (WGS) entry which is preliminary data.</text>
</comment>
<dbReference type="EMBL" id="CADEAL010000125">
    <property type="protein sequence ID" value="CAB1414842.1"/>
    <property type="molecule type" value="Genomic_DNA"/>
</dbReference>
<accession>A0A9N7Y6W7</accession>
<dbReference type="Pfam" id="PF03364">
    <property type="entry name" value="Polyketide_cyc"/>
    <property type="match status" value="1"/>
</dbReference>
<protein>
    <recommendedName>
        <fullName evidence="10">Coenzyme Q-binding protein COQ10 START domain-containing protein</fullName>
    </recommendedName>
</protein>
<comment type="subunit">
    <text evidence="3">Interacts with coenzyme Q.</text>
</comment>
<evidence type="ECO:0000256" key="2">
    <source>
        <dbReference type="ARBA" id="ARBA00006885"/>
    </source>
</evidence>
<dbReference type="GO" id="GO:0045333">
    <property type="term" value="P:cellular respiration"/>
    <property type="evidence" value="ECO:0007669"/>
    <property type="project" value="InterPro"/>
</dbReference>
<dbReference type="Gene3D" id="3.30.530.20">
    <property type="match status" value="1"/>
</dbReference>
<dbReference type="Proteomes" id="UP001153269">
    <property type="component" value="Unassembled WGS sequence"/>
</dbReference>
<evidence type="ECO:0000256" key="3">
    <source>
        <dbReference type="ARBA" id="ARBA00011814"/>
    </source>
</evidence>
<organism evidence="11 12">
    <name type="scientific">Pleuronectes platessa</name>
    <name type="common">European plaice</name>
    <dbReference type="NCBI Taxonomy" id="8262"/>
    <lineage>
        <taxon>Eukaryota</taxon>
        <taxon>Metazoa</taxon>
        <taxon>Chordata</taxon>
        <taxon>Craniata</taxon>
        <taxon>Vertebrata</taxon>
        <taxon>Euteleostomi</taxon>
        <taxon>Actinopterygii</taxon>
        <taxon>Neopterygii</taxon>
        <taxon>Teleostei</taxon>
        <taxon>Neoteleostei</taxon>
        <taxon>Acanthomorphata</taxon>
        <taxon>Carangaria</taxon>
        <taxon>Pleuronectiformes</taxon>
        <taxon>Pleuronectoidei</taxon>
        <taxon>Pleuronectidae</taxon>
        <taxon>Pleuronectes</taxon>
    </lineage>
</organism>
<dbReference type="InterPro" id="IPR044996">
    <property type="entry name" value="COQ10-like"/>
</dbReference>
<dbReference type="PANTHER" id="PTHR12901:SF8">
    <property type="entry name" value="COENZYME Q-BINDING PROTEIN COQ10 HOMOLOG A, MITOCHONDRIAL"/>
    <property type="match status" value="1"/>
</dbReference>
<evidence type="ECO:0000256" key="5">
    <source>
        <dbReference type="ARBA" id="ARBA00022946"/>
    </source>
</evidence>
<evidence type="ECO:0000256" key="4">
    <source>
        <dbReference type="ARBA" id="ARBA00022792"/>
    </source>
</evidence>
<feature type="domain" description="Coenzyme Q-binding protein COQ10 START" evidence="10">
    <location>
        <begin position="190"/>
        <end position="319"/>
    </location>
</feature>
<comment type="function">
    <text evidence="8">Required for the function of coenzyme Q in the respiratory chain. May serve as a chaperone or may be involved in the transport of Q6 from its site of synthesis to the catalytic sites of the respiratory complexes.</text>
</comment>
<dbReference type="SUPFAM" id="SSF55961">
    <property type="entry name" value="Bet v1-like"/>
    <property type="match status" value="1"/>
</dbReference>
<evidence type="ECO:0000256" key="8">
    <source>
        <dbReference type="ARBA" id="ARBA00024947"/>
    </source>
</evidence>
<evidence type="ECO:0000259" key="10">
    <source>
        <dbReference type="Pfam" id="PF03364"/>
    </source>
</evidence>
<dbReference type="FunFam" id="3.30.530.20:FF:000002">
    <property type="entry name" value="Coenzyme Q-binding protein COQ10 homolog, mitochondrial"/>
    <property type="match status" value="1"/>
</dbReference>
<keyword evidence="6" id="KW-0496">Mitochondrion</keyword>
<gene>
    <name evidence="11" type="ORF">PLEPLA_LOCUS2554</name>
</gene>
<evidence type="ECO:0000256" key="7">
    <source>
        <dbReference type="ARBA" id="ARBA00023136"/>
    </source>
</evidence>
<keyword evidence="12" id="KW-1185">Reference proteome</keyword>
<keyword evidence="7" id="KW-0472">Membrane</keyword>
<proteinExistence type="inferred from homology"/>
<keyword evidence="4" id="KW-0999">Mitochondrion inner membrane</keyword>